<dbReference type="OrthoDB" id="1099523at2"/>
<dbReference type="SUPFAM" id="SSF51261">
    <property type="entry name" value="Duplicated hybrid motif"/>
    <property type="match status" value="1"/>
</dbReference>
<organism evidence="4 5">
    <name type="scientific">Schaalia cardiffensis F0333</name>
    <dbReference type="NCBI Taxonomy" id="888050"/>
    <lineage>
        <taxon>Bacteria</taxon>
        <taxon>Bacillati</taxon>
        <taxon>Actinomycetota</taxon>
        <taxon>Actinomycetes</taxon>
        <taxon>Actinomycetales</taxon>
        <taxon>Actinomycetaceae</taxon>
        <taxon>Schaalia</taxon>
    </lineage>
</organism>
<dbReference type="InterPro" id="IPR011055">
    <property type="entry name" value="Dup_hybrid_motif"/>
</dbReference>
<feature type="signal peptide" evidence="2">
    <location>
        <begin position="1"/>
        <end position="35"/>
    </location>
</feature>
<dbReference type="CDD" id="cd12797">
    <property type="entry name" value="M23_peptidase"/>
    <property type="match status" value="1"/>
</dbReference>
<dbReference type="eggNOG" id="COG0739">
    <property type="taxonomic scope" value="Bacteria"/>
</dbReference>
<evidence type="ECO:0000259" key="3">
    <source>
        <dbReference type="Pfam" id="PF01551"/>
    </source>
</evidence>
<sequence length="424" mass="45207">MKSVNPRFGRAQRLAVVSLALFGLALTQAASPALAEESREEVAEAQEQAAARVDALESEIEDIDANLAQVFLDLTAANEKIPVAQQAVEEATARRDTANREHEIALGQLTAARGQQDALNEEVAQAQARQQDANDAIGDLARRMYQNGSSSAVVLALTKSGTETIDQRASAADAMARTQSQALNAAIDIQTTQRTQLGRQQAITDRIAALEDQAARALDDAKTAEAQAQAGLEELERAKAEAQVKQAEWDSKKSELDAQLAQAQADYEERTARLQQIDAENRSSGRYYVSSAGFTNPVLPQSMVITSPFGWRFHPVLGYEKYHSGVDLAAQCGEPVFAAADGVVSHVGSDYSAGNYVDVSHGIVGGNSVISEYLHMQAIYVSAGQSVSAGTILGEVGMTGYATGCHLHFGIVQNGVNVDPMGYL</sequence>
<accession>N6WAQ8</accession>
<dbReference type="PATRIC" id="fig|888050.3.peg.1779"/>
<dbReference type="HOGENOM" id="CLU_029425_4_3_11"/>
<protein>
    <submittedName>
        <fullName evidence="4">M23/M37 family peptidase</fullName>
    </submittedName>
</protein>
<feature type="domain" description="M23ase beta-sheet core" evidence="3">
    <location>
        <begin position="322"/>
        <end position="420"/>
    </location>
</feature>
<dbReference type="Gene3D" id="2.70.70.10">
    <property type="entry name" value="Glucose Permease (Domain IIA)"/>
    <property type="match status" value="1"/>
</dbReference>
<feature type="coiled-coil region" evidence="1">
    <location>
        <begin position="39"/>
        <end position="136"/>
    </location>
</feature>
<dbReference type="EMBL" id="AQHZ01000029">
    <property type="protein sequence ID" value="ENO17319.1"/>
    <property type="molecule type" value="Genomic_DNA"/>
</dbReference>
<name>N6WAQ8_9ACTO</name>
<dbReference type="Pfam" id="PF01551">
    <property type="entry name" value="Peptidase_M23"/>
    <property type="match status" value="1"/>
</dbReference>
<evidence type="ECO:0000256" key="2">
    <source>
        <dbReference type="SAM" id="SignalP"/>
    </source>
</evidence>
<reference evidence="4 5" key="1">
    <citation type="submission" date="2013-03" db="EMBL/GenBank/DDBJ databases">
        <title>Reference genome for the Human Microbiome Project.</title>
        <authorList>
            <person name="Aqrawi P."/>
            <person name="Ayvaz T."/>
            <person name="Bess C."/>
            <person name="Blankenburg K."/>
            <person name="Coyle M."/>
            <person name="Deng J."/>
            <person name="Forbes L."/>
            <person name="Fowler G."/>
            <person name="Francisco L."/>
            <person name="Fu Q."/>
            <person name="Gibbs R."/>
            <person name="Gross S."/>
            <person name="Gubbala S."/>
            <person name="Hale W."/>
            <person name="Hemphill L."/>
            <person name="Highlander S."/>
            <person name="Hirani K."/>
            <person name="Jackson L."/>
            <person name="Jakkamsetti A."/>
            <person name="Javaid M."/>
            <person name="Jayaseelan J.C."/>
            <person name="Jiang H."/>
            <person name="Joshi V."/>
            <person name="Korchina V."/>
            <person name="Kovar C."/>
            <person name="Lara F."/>
            <person name="Lee S."/>
            <person name="Liu Y."/>
            <person name="Mata R."/>
            <person name="Mathew T."/>
            <person name="Munidasa M."/>
            <person name="Muzny D."/>
            <person name="Nazareth L."/>
            <person name="Ngo R."/>
            <person name="Nguyen L."/>
            <person name="Nguyen N."/>
            <person name="Okwuonu G."/>
            <person name="Ongeri F."/>
            <person name="Palculict T."/>
            <person name="Patil S."/>
            <person name="Petrosino J."/>
            <person name="Pham C."/>
            <person name="Pham P."/>
            <person name="Pu L.-L."/>
            <person name="Qin X."/>
            <person name="Qu J."/>
            <person name="Reid J."/>
            <person name="Ross M."/>
            <person name="Ruth R."/>
            <person name="Saada N."/>
            <person name="San Lucas F."/>
            <person name="Santibanez J."/>
            <person name="Shang Y."/>
            <person name="Simmons D."/>
            <person name="Song X.-Z."/>
            <person name="Tang L.-Y."/>
            <person name="Thornton R."/>
            <person name="Warren J."/>
            <person name="Weissenberger G."/>
            <person name="Wilczek-Boney K."/>
            <person name="Worley K."/>
            <person name="Youmans B."/>
            <person name="Zhang J."/>
            <person name="Zhang L."/>
            <person name="Zhao Z."/>
            <person name="Zhou C."/>
            <person name="Zhu D."/>
            <person name="Zhu Y."/>
        </authorList>
    </citation>
    <scope>NUCLEOTIDE SEQUENCE [LARGE SCALE GENOMIC DNA]</scope>
    <source>
        <strain evidence="4 5">F0333</strain>
    </source>
</reference>
<dbReference type="GO" id="GO:0004222">
    <property type="term" value="F:metalloendopeptidase activity"/>
    <property type="evidence" value="ECO:0007669"/>
    <property type="project" value="TreeGrafter"/>
</dbReference>
<dbReference type="InterPro" id="IPR016047">
    <property type="entry name" value="M23ase_b-sheet_dom"/>
</dbReference>
<dbReference type="PANTHER" id="PTHR21666:SF270">
    <property type="entry name" value="MUREIN HYDROLASE ACTIVATOR ENVC"/>
    <property type="match status" value="1"/>
</dbReference>
<feature type="chain" id="PRO_5004127179" evidence="2">
    <location>
        <begin position="36"/>
        <end position="424"/>
    </location>
</feature>
<comment type="caution">
    <text evidence="4">The sequence shown here is derived from an EMBL/GenBank/DDBJ whole genome shotgun (WGS) entry which is preliminary data.</text>
</comment>
<dbReference type="PANTHER" id="PTHR21666">
    <property type="entry name" value="PEPTIDASE-RELATED"/>
    <property type="match status" value="1"/>
</dbReference>
<keyword evidence="1" id="KW-0175">Coiled coil</keyword>
<gene>
    <name evidence="4" type="ORF">HMPREF9004_1861</name>
</gene>
<keyword evidence="2" id="KW-0732">Signal</keyword>
<dbReference type="AlphaFoldDB" id="N6WAQ8"/>
<dbReference type="RefSeq" id="WP_005964827.1">
    <property type="nucleotide sequence ID" value="NZ_CP040505.1"/>
</dbReference>
<dbReference type="Proteomes" id="UP000013015">
    <property type="component" value="Unassembled WGS sequence"/>
</dbReference>
<feature type="coiled-coil region" evidence="1">
    <location>
        <begin position="200"/>
        <end position="280"/>
    </location>
</feature>
<dbReference type="InterPro" id="IPR050570">
    <property type="entry name" value="Cell_wall_metabolism_enzyme"/>
</dbReference>
<keyword evidence="5" id="KW-1185">Reference proteome</keyword>
<evidence type="ECO:0000313" key="4">
    <source>
        <dbReference type="EMBL" id="ENO17319.1"/>
    </source>
</evidence>
<evidence type="ECO:0000313" key="5">
    <source>
        <dbReference type="Proteomes" id="UP000013015"/>
    </source>
</evidence>
<dbReference type="STRING" id="888050.HMPREF9004_1861"/>
<proteinExistence type="predicted"/>
<evidence type="ECO:0000256" key="1">
    <source>
        <dbReference type="SAM" id="Coils"/>
    </source>
</evidence>